<dbReference type="PROSITE" id="PS51257">
    <property type="entry name" value="PROKAR_LIPOPROTEIN"/>
    <property type="match status" value="1"/>
</dbReference>
<name>B0MWJ9_9BACT</name>
<proteinExistence type="predicted"/>
<evidence type="ECO:0000313" key="2">
    <source>
        <dbReference type="EMBL" id="EDS03322.1"/>
    </source>
</evidence>
<feature type="signal peptide" evidence="1">
    <location>
        <begin position="1"/>
        <end position="27"/>
    </location>
</feature>
<dbReference type="EMBL" id="ABFK02000019">
    <property type="protein sequence ID" value="EDS03322.1"/>
    <property type="molecule type" value="Genomic_DNA"/>
</dbReference>
<feature type="chain" id="PRO_5002750585" description="Fibronectin type-III domain-containing protein" evidence="1">
    <location>
        <begin position="28"/>
        <end position="595"/>
    </location>
</feature>
<gene>
    <name evidence="2" type="ORF">ALIPUT_01533</name>
</gene>
<accession>B0MWJ9</accession>
<organism evidence="2 3">
    <name type="scientific">Alistipes putredinis DSM 17216</name>
    <dbReference type="NCBI Taxonomy" id="445970"/>
    <lineage>
        <taxon>Bacteria</taxon>
        <taxon>Pseudomonadati</taxon>
        <taxon>Bacteroidota</taxon>
        <taxon>Bacteroidia</taxon>
        <taxon>Bacteroidales</taxon>
        <taxon>Rikenellaceae</taxon>
        <taxon>Alistipes</taxon>
    </lineage>
</organism>
<evidence type="ECO:0008006" key="4">
    <source>
        <dbReference type="Google" id="ProtNLM"/>
    </source>
</evidence>
<protein>
    <recommendedName>
        <fullName evidence="4">Fibronectin type-III domain-containing protein</fullName>
    </recommendedName>
</protein>
<dbReference type="OrthoDB" id="1005189at2"/>
<reference evidence="2" key="2">
    <citation type="submission" date="2013-09" db="EMBL/GenBank/DDBJ databases">
        <title>Draft genome sequence of Alistipes putredinis (DSM 17216).</title>
        <authorList>
            <person name="Sudarsanam P."/>
            <person name="Ley R."/>
            <person name="Guruge J."/>
            <person name="Turnbaugh P.J."/>
            <person name="Mahowald M."/>
            <person name="Liep D."/>
            <person name="Gordon J."/>
        </authorList>
    </citation>
    <scope>NUCLEOTIDE SEQUENCE</scope>
    <source>
        <strain evidence="2">DSM 17216</strain>
    </source>
</reference>
<evidence type="ECO:0000313" key="3">
    <source>
        <dbReference type="Proteomes" id="UP000005819"/>
    </source>
</evidence>
<dbReference type="Proteomes" id="UP000005819">
    <property type="component" value="Unassembled WGS sequence"/>
</dbReference>
<dbReference type="HOGENOM" id="CLU_458322_0_0_10"/>
<keyword evidence="1" id="KW-0732">Signal</keyword>
<dbReference type="AlphaFoldDB" id="B0MWJ9"/>
<sequence length="595" mass="65553">MKHISKNIKHRLLYINMLFLCGILSGACNKENEPDITPPSEGEQSNPVEMTFTFDVQTLSPNAAEISITPSDNTQTWYWTRATDKEFTDANKNKDALFKDMLESDIEYGIQEEGFDRAGAVADITHTGPFNNTLQSLFGSTTYHLLAAAIDKEGNPLSEVSQYTFESQKTPVSLNTFSIKIPDEDVSYASAKISITPTNQDPYTWFIAVSSQGTPEELADAYIDANGILMNTGLYDIYTGSQIRTINALDPNTSYSVVVFGYQAGRTTSVESASFQTIPAGDPSETVFEFSIDPAKLTARSAEVSVTPSDPSVLYWYELLPAEKYAQYGSNEETVRAYQQQIFTTYEEQGYTIGEIVRGFCARGAVTMSFGPESPAGLLSPETEYIPFAVCMNFDGTLAGEVFVGEKLTTPKATVSSAWAKAWMRAYYDCDQLALLDPELSSLAGKNLLAIDIEISHSSDAAHWYFLGLSADYTDKTKYPEEEMLSAILTNVSTEATLKDETSTLILFPADQQGTFLSMAEDASGNYSEIERVLIGPLSKEGASPIPMSSSMSLSNMQTNIPLTNAYFRTGTNVQTEWPDYIYRLQNTVEPISVR</sequence>
<evidence type="ECO:0000256" key="1">
    <source>
        <dbReference type="SAM" id="SignalP"/>
    </source>
</evidence>
<comment type="caution">
    <text evidence="2">The sequence shown here is derived from an EMBL/GenBank/DDBJ whole genome shotgun (WGS) entry which is preliminary data.</text>
</comment>
<reference evidence="2" key="1">
    <citation type="submission" date="2007-10" db="EMBL/GenBank/DDBJ databases">
        <authorList>
            <person name="Fulton L."/>
            <person name="Clifton S."/>
            <person name="Fulton B."/>
            <person name="Xu J."/>
            <person name="Minx P."/>
            <person name="Pepin K.H."/>
            <person name="Johnson M."/>
            <person name="Thiruvilangam P."/>
            <person name="Bhonagiri V."/>
            <person name="Nash W.E."/>
            <person name="Mardis E.R."/>
            <person name="Wilson R.K."/>
        </authorList>
    </citation>
    <scope>NUCLEOTIDE SEQUENCE [LARGE SCALE GENOMIC DNA]</scope>
    <source>
        <strain evidence="2">DSM 17216</strain>
    </source>
</reference>
<keyword evidence="3" id="KW-1185">Reference proteome</keyword>